<dbReference type="InterPro" id="IPR025295">
    <property type="entry name" value="eCIS_core_dom"/>
</dbReference>
<evidence type="ECO:0000256" key="1">
    <source>
        <dbReference type="SAM" id="MobiDB-lite"/>
    </source>
</evidence>
<protein>
    <submittedName>
        <fullName evidence="3">DUF4157 domain-containing protein</fullName>
    </submittedName>
</protein>
<evidence type="ECO:0000259" key="2">
    <source>
        <dbReference type="Pfam" id="PF13699"/>
    </source>
</evidence>
<dbReference type="AlphaFoldDB" id="A0A646KTW4"/>
<keyword evidence="4" id="KW-1185">Reference proteome</keyword>
<dbReference type="EMBL" id="VCLA01000201">
    <property type="protein sequence ID" value="MQT05311.1"/>
    <property type="molecule type" value="Genomic_DNA"/>
</dbReference>
<organism evidence="3 4">
    <name type="scientific">Streptomyces jumonjinensis</name>
    <dbReference type="NCBI Taxonomy" id="1945"/>
    <lineage>
        <taxon>Bacteria</taxon>
        <taxon>Bacillati</taxon>
        <taxon>Actinomycetota</taxon>
        <taxon>Actinomycetes</taxon>
        <taxon>Kitasatosporales</taxon>
        <taxon>Streptomycetaceae</taxon>
        <taxon>Streptomyces</taxon>
    </lineage>
</organism>
<name>A0A646KTW4_STRJU</name>
<accession>A0A646KTW4</accession>
<sequence>MELQRALGNTAVARMVEEEAGHSAAGPEHRQPVQRATAHTVLRSPGRPLDDGVRAEMETRLGSDFSDVRVHDDSAARASAVEVGARAYTSGNHVVIGPGGADPHTLAHELTHVIQQREGPVAGTDHGDGLKLSDPSDRFEREAEANARRAMAARPQSASADARSGSRTI</sequence>
<reference evidence="3 4" key="1">
    <citation type="submission" date="2019-05" db="EMBL/GenBank/DDBJ databases">
        <title>Comparative genomics and metabolomics analyses of clavulanic acid producing Streptomyces species provides insight into specialized metabolism and evolution of beta-lactam biosynthetic gene clusters.</title>
        <authorList>
            <person name="Moore M.A."/>
            <person name="Cruz-Morales P."/>
            <person name="Barona Gomez F."/>
            <person name="Kapil T."/>
        </authorList>
    </citation>
    <scope>NUCLEOTIDE SEQUENCE [LARGE SCALE GENOMIC DNA]</scope>
    <source>
        <strain evidence="3 4">NRRL 5741</strain>
    </source>
</reference>
<proteinExistence type="predicted"/>
<evidence type="ECO:0000313" key="4">
    <source>
        <dbReference type="Proteomes" id="UP000419138"/>
    </source>
</evidence>
<dbReference type="OrthoDB" id="9153660at2"/>
<evidence type="ECO:0000313" key="3">
    <source>
        <dbReference type="EMBL" id="MQT05311.1"/>
    </source>
</evidence>
<gene>
    <name evidence="3" type="ORF">FF041_35970</name>
</gene>
<dbReference type="Pfam" id="PF13699">
    <property type="entry name" value="eCIS_core"/>
    <property type="match status" value="1"/>
</dbReference>
<feature type="compositionally biased region" description="Basic and acidic residues" evidence="1">
    <location>
        <begin position="125"/>
        <end position="147"/>
    </location>
</feature>
<dbReference type="Proteomes" id="UP000419138">
    <property type="component" value="Unassembled WGS sequence"/>
</dbReference>
<feature type="domain" description="eCIS core" evidence="2">
    <location>
        <begin position="48"/>
        <end position="119"/>
    </location>
</feature>
<comment type="caution">
    <text evidence="3">The sequence shown here is derived from an EMBL/GenBank/DDBJ whole genome shotgun (WGS) entry which is preliminary data.</text>
</comment>
<feature type="region of interest" description="Disordered" evidence="1">
    <location>
        <begin position="119"/>
        <end position="169"/>
    </location>
</feature>